<organism evidence="8 9">
    <name type="scientific">Hallerella porci</name>
    <dbReference type="NCBI Taxonomy" id="1945871"/>
    <lineage>
        <taxon>Bacteria</taxon>
        <taxon>Pseudomonadati</taxon>
        <taxon>Fibrobacterota</taxon>
        <taxon>Fibrobacteria</taxon>
        <taxon>Fibrobacterales</taxon>
        <taxon>Fibrobacteraceae</taxon>
        <taxon>Hallerella</taxon>
    </lineage>
</organism>
<feature type="transmembrane region" description="Helical" evidence="6">
    <location>
        <begin position="642"/>
        <end position="661"/>
    </location>
</feature>
<feature type="transmembrane region" description="Helical" evidence="6">
    <location>
        <begin position="765"/>
        <end position="788"/>
    </location>
</feature>
<accession>A0ABX5LLI3</accession>
<dbReference type="Pfam" id="PF03176">
    <property type="entry name" value="MMPL"/>
    <property type="match status" value="1"/>
</dbReference>
<feature type="transmembrane region" description="Helical" evidence="6">
    <location>
        <begin position="728"/>
        <end position="753"/>
    </location>
</feature>
<keyword evidence="4 6" id="KW-1133">Transmembrane helix</keyword>
<evidence type="ECO:0000256" key="5">
    <source>
        <dbReference type="ARBA" id="ARBA00023136"/>
    </source>
</evidence>
<keyword evidence="5 6" id="KW-0472">Membrane</keyword>
<sequence>MFSLLQRILRSALKHPKLVLFVALAITLLSIYPVRNLKWDLRTIDMLPKTSAVKQTNSIVEENFGGFGSLIAVITSPDSARNDRLVQGLVHELEENRFVNFIEYQSEADFFEKNRLLYAHTSDLKKIRSRIAEIQSRYKFEQNPLYVDLQVGDSSVKIVRDSIAKEITDSLTLFKTENDYLAKLRNMYSNADGTVRIVSVFPKERVSDLAASRKLTRIVEGAFESLPESDNASLYLTGNVYDTAREGWKILPEARFTGIVLAILLSIFFLFRFAKQPTVFILSVIPIALVFVWTLAAAWLFFGRINLYSLILAVILPGISCREIVHLMTRYAEEQRKGLGYELSLESALLGIGPTIAVSTFSFAIAFLGLYFVPLTGMQELGILGAVGSILNWSLSSLVFPALIELTGHYRPFLVFGKIQSRMHDFKERPFIGFKKALIPVILISLILPCRGIYPKFDYDFSHTLYNPNTAIADSLLRETAYLRYDPIVVILPDAKEARAFYNRISREQKQNPETGIRAVTIFQNLIPSNQQEKISILNDIRNEIDLEMLKQISPADSERFNRLNAMKISPVLYRDLPQNLRRIFGENAKGSIEYAFIFPNFDPNDGLACRRLAKELEPYHYPMTGTALVRADLLNRTLPHFHKTILAGIAGVLLLTLLFYKKISFSLLTITPPIIAFFWLLGLLRLFDISISAYSALAFPILIGMSLDGSIQLWNSYFENSTGSIHYVFRTTGITCLFAEFLTLIVLCGLFASSHPGIHEIGLISILGLFCLMLSHLFVFPLLAGAIDRRRIRRRNLP</sequence>
<dbReference type="Proteomes" id="UP000245523">
    <property type="component" value="Unassembled WGS sequence"/>
</dbReference>
<dbReference type="InterPro" id="IPR000731">
    <property type="entry name" value="SSD"/>
</dbReference>
<reference evidence="8 9" key="1">
    <citation type="submission" date="2018-05" db="EMBL/GenBank/DDBJ databases">
        <title>Animal gut microbial communities from fecal samples from Wisconsin, USA.</title>
        <authorList>
            <person name="Neumann A."/>
        </authorList>
    </citation>
    <scope>NUCLEOTIDE SEQUENCE [LARGE SCALE GENOMIC DNA]</scope>
    <source>
        <strain evidence="8 9">UWS4</strain>
    </source>
</reference>
<evidence type="ECO:0000259" key="7">
    <source>
        <dbReference type="PROSITE" id="PS50156"/>
    </source>
</evidence>
<protein>
    <submittedName>
        <fullName evidence="8">RND superfamily exporter protein</fullName>
    </submittedName>
</protein>
<name>A0ABX5LLI3_9BACT</name>
<feature type="transmembrane region" description="Helical" evidence="6">
    <location>
        <begin position="668"/>
        <end position="688"/>
    </location>
</feature>
<evidence type="ECO:0000256" key="1">
    <source>
        <dbReference type="ARBA" id="ARBA00004651"/>
    </source>
</evidence>
<keyword evidence="2" id="KW-1003">Cell membrane</keyword>
<dbReference type="PROSITE" id="PS50156">
    <property type="entry name" value="SSD"/>
    <property type="match status" value="1"/>
</dbReference>
<gene>
    <name evidence="8" type="ORF">B0H50_10751</name>
</gene>
<dbReference type="InterPro" id="IPR050545">
    <property type="entry name" value="Mycobact_MmpL"/>
</dbReference>
<dbReference type="PANTHER" id="PTHR33406:SF13">
    <property type="entry name" value="MEMBRANE PROTEIN YDFJ"/>
    <property type="match status" value="1"/>
</dbReference>
<evidence type="ECO:0000313" key="9">
    <source>
        <dbReference type="Proteomes" id="UP000245523"/>
    </source>
</evidence>
<comment type="caution">
    <text evidence="8">The sequence shown here is derived from an EMBL/GenBank/DDBJ whole genome shotgun (WGS) entry which is preliminary data.</text>
</comment>
<feature type="transmembrane region" description="Helical" evidence="6">
    <location>
        <begin position="348"/>
        <end position="373"/>
    </location>
</feature>
<comment type="subcellular location">
    <subcellularLocation>
        <location evidence="1">Cell membrane</location>
        <topology evidence="1">Multi-pass membrane protein</topology>
    </subcellularLocation>
</comment>
<feature type="transmembrane region" description="Helical" evidence="6">
    <location>
        <begin position="694"/>
        <end position="716"/>
    </location>
</feature>
<evidence type="ECO:0000256" key="3">
    <source>
        <dbReference type="ARBA" id="ARBA00022692"/>
    </source>
</evidence>
<feature type="transmembrane region" description="Helical" evidence="6">
    <location>
        <begin position="254"/>
        <end position="271"/>
    </location>
</feature>
<dbReference type="EMBL" id="QGHD01000007">
    <property type="protein sequence ID" value="PWL03294.1"/>
    <property type="molecule type" value="Genomic_DNA"/>
</dbReference>
<feature type="domain" description="SSD" evidence="7">
    <location>
        <begin position="259"/>
        <end position="406"/>
    </location>
</feature>
<feature type="transmembrane region" description="Helical" evidence="6">
    <location>
        <begin position="393"/>
        <end position="416"/>
    </location>
</feature>
<proteinExistence type="predicted"/>
<evidence type="ECO:0000256" key="6">
    <source>
        <dbReference type="SAM" id="Phobius"/>
    </source>
</evidence>
<evidence type="ECO:0000256" key="2">
    <source>
        <dbReference type="ARBA" id="ARBA00022475"/>
    </source>
</evidence>
<dbReference type="Gene3D" id="1.20.1640.10">
    <property type="entry name" value="Multidrug efflux transporter AcrB transmembrane domain"/>
    <property type="match status" value="2"/>
</dbReference>
<keyword evidence="9" id="KW-1185">Reference proteome</keyword>
<dbReference type="RefSeq" id="WP_146193685.1">
    <property type="nucleotide sequence ID" value="NZ_JAXEIU010000050.1"/>
</dbReference>
<dbReference type="InterPro" id="IPR004869">
    <property type="entry name" value="MMPL_dom"/>
</dbReference>
<evidence type="ECO:0000256" key="4">
    <source>
        <dbReference type="ARBA" id="ARBA00022989"/>
    </source>
</evidence>
<feature type="transmembrane region" description="Helical" evidence="6">
    <location>
        <begin position="278"/>
        <end position="301"/>
    </location>
</feature>
<dbReference type="PANTHER" id="PTHR33406">
    <property type="entry name" value="MEMBRANE PROTEIN MJ1562-RELATED"/>
    <property type="match status" value="1"/>
</dbReference>
<dbReference type="SUPFAM" id="SSF82866">
    <property type="entry name" value="Multidrug efflux transporter AcrB transmembrane domain"/>
    <property type="match status" value="2"/>
</dbReference>
<keyword evidence="3 6" id="KW-0812">Transmembrane</keyword>
<evidence type="ECO:0000313" key="8">
    <source>
        <dbReference type="EMBL" id="PWL03294.1"/>
    </source>
</evidence>